<feature type="transmembrane region" description="Helical" evidence="9">
    <location>
        <begin position="401"/>
        <end position="424"/>
    </location>
</feature>
<evidence type="ECO:0000313" key="11">
    <source>
        <dbReference type="EMBL" id="MCW8345654.1"/>
    </source>
</evidence>
<dbReference type="PANTHER" id="PTHR41394">
    <property type="entry name" value="MAGNESIUM TRANSPORTER MGTE"/>
    <property type="match status" value="1"/>
</dbReference>
<dbReference type="InterPro" id="IPR006667">
    <property type="entry name" value="SLC41_membr_dom"/>
</dbReference>
<dbReference type="InterPro" id="IPR036739">
    <property type="entry name" value="SLC41_membr_dom_sf"/>
</dbReference>
<keyword evidence="4 9" id="KW-0812">Transmembrane</keyword>
<dbReference type="Pfam" id="PF01769">
    <property type="entry name" value="MgtE"/>
    <property type="match status" value="1"/>
</dbReference>
<dbReference type="PROSITE" id="PS51371">
    <property type="entry name" value="CBS"/>
    <property type="match status" value="1"/>
</dbReference>
<evidence type="ECO:0000256" key="4">
    <source>
        <dbReference type="ARBA" id="ARBA00022692"/>
    </source>
</evidence>
<evidence type="ECO:0000256" key="6">
    <source>
        <dbReference type="ARBA" id="ARBA00022989"/>
    </source>
</evidence>
<protein>
    <submittedName>
        <fullName evidence="11">Magnesium transporter</fullName>
    </submittedName>
</protein>
<evidence type="ECO:0000256" key="8">
    <source>
        <dbReference type="PROSITE-ProRule" id="PRU00703"/>
    </source>
</evidence>
<dbReference type="SUPFAM" id="SSF158791">
    <property type="entry name" value="MgtE N-terminal domain-like"/>
    <property type="match status" value="1"/>
</dbReference>
<name>A0A9X3CM36_9VIBR</name>
<dbReference type="SUPFAM" id="SSF54631">
    <property type="entry name" value="CBS-domain pair"/>
    <property type="match status" value="1"/>
</dbReference>
<comment type="caution">
    <text evidence="11">The sequence shown here is derived from an EMBL/GenBank/DDBJ whole genome shotgun (WGS) entry which is preliminary data.</text>
</comment>
<evidence type="ECO:0000256" key="9">
    <source>
        <dbReference type="SAM" id="Phobius"/>
    </source>
</evidence>
<dbReference type="EMBL" id="JAKRRY010000005">
    <property type="protein sequence ID" value="MCW8345654.1"/>
    <property type="molecule type" value="Genomic_DNA"/>
</dbReference>
<dbReference type="Gene3D" id="1.10.357.20">
    <property type="entry name" value="SLC41 divalent cation transporters, integral membrane domain"/>
    <property type="match status" value="1"/>
</dbReference>
<feature type="transmembrane region" description="Helical" evidence="9">
    <location>
        <begin position="361"/>
        <end position="389"/>
    </location>
</feature>
<organism evidence="11 12">
    <name type="scientific">Vibrio qingdaonensis</name>
    <dbReference type="NCBI Taxonomy" id="2829491"/>
    <lineage>
        <taxon>Bacteria</taxon>
        <taxon>Pseudomonadati</taxon>
        <taxon>Pseudomonadota</taxon>
        <taxon>Gammaproteobacteria</taxon>
        <taxon>Vibrionales</taxon>
        <taxon>Vibrionaceae</taxon>
        <taxon>Vibrio</taxon>
    </lineage>
</organism>
<evidence type="ECO:0000256" key="1">
    <source>
        <dbReference type="ARBA" id="ARBA00004141"/>
    </source>
</evidence>
<dbReference type="SUPFAM" id="SSF161093">
    <property type="entry name" value="MgtE membrane domain-like"/>
    <property type="match status" value="1"/>
</dbReference>
<feature type="transmembrane region" description="Helical" evidence="9">
    <location>
        <begin position="295"/>
        <end position="315"/>
    </location>
</feature>
<dbReference type="Gene3D" id="3.10.580.10">
    <property type="entry name" value="CBS-domain"/>
    <property type="match status" value="1"/>
</dbReference>
<dbReference type="Proteomes" id="UP001155587">
    <property type="component" value="Unassembled WGS sequence"/>
</dbReference>
<comment type="subcellular location">
    <subcellularLocation>
        <location evidence="1">Membrane</location>
        <topology evidence="1">Multi-pass membrane protein</topology>
    </subcellularLocation>
</comment>
<comment type="similarity">
    <text evidence="2">Belongs to the SLC41A transporter family.</text>
</comment>
<evidence type="ECO:0000256" key="5">
    <source>
        <dbReference type="ARBA" id="ARBA00022842"/>
    </source>
</evidence>
<reference evidence="11" key="1">
    <citation type="submission" date="2022-02" db="EMBL/GenBank/DDBJ databases">
        <title>Vibrio sp. nov, a new bacterium isolated from seawater.</title>
        <authorList>
            <person name="Yuan Y."/>
        </authorList>
    </citation>
    <scope>NUCLEOTIDE SEQUENCE</scope>
    <source>
        <strain evidence="11">ZSDZ65</strain>
    </source>
</reference>
<keyword evidence="12" id="KW-1185">Reference proteome</keyword>
<dbReference type="InterPro" id="IPR046342">
    <property type="entry name" value="CBS_dom_sf"/>
</dbReference>
<evidence type="ECO:0000313" key="12">
    <source>
        <dbReference type="Proteomes" id="UP001155587"/>
    </source>
</evidence>
<evidence type="ECO:0000256" key="7">
    <source>
        <dbReference type="ARBA" id="ARBA00023136"/>
    </source>
</evidence>
<evidence type="ECO:0000256" key="2">
    <source>
        <dbReference type="ARBA" id="ARBA00009749"/>
    </source>
</evidence>
<dbReference type="RefSeq" id="WP_265674061.1">
    <property type="nucleotide sequence ID" value="NZ_JAKRRY010000005.1"/>
</dbReference>
<keyword evidence="3" id="KW-0813">Transport</keyword>
<keyword evidence="5" id="KW-0460">Magnesium</keyword>
<keyword evidence="7 9" id="KW-0472">Membrane</keyword>
<keyword evidence="8" id="KW-0129">CBS domain</keyword>
<keyword evidence="6 9" id="KW-1133">Transmembrane helix</keyword>
<sequence length="460" mass="50972">MTTSLAPPNAETVFNRLLIGFDHNNPMMIQKCIAEANSTDLPAIFRRFSESQRTIFWIALSAQDAQLGAGLLDHLTDAEQTALFVQLPTESAKELLQYMRSSDRRTLLNLLPNTSRHSLETSLPRTWETEEKAAMIYQGDSVGRICKNEILKLEESATVADLEHLLREAESRSEHIEWRYIYLHDNNGNYLGAIKTRELFLQQSWSSLSNHIDTSVPTVSPDLDLMSLKSILDTTSHTTIPVVNDKGFQIGIVGFNQLNHALYEQSEQHLLEKSGIFGGDEFRTMPIIKRNVRRMTFLLPSVVLSYAAVSIIAAYEPIIEQIAVLAAILPLVANLSGAAGNQSVAISIRELSVGHISAQDWLFVVVKELPIGLINGFCLGMIIALLMLVTHGTQNSLLPVIVGFSYTISSTFAVILGGTLPLILKRINLDPAMLSSPILTTLTDAISFFSVLYFTQTFLL</sequence>
<dbReference type="Pfam" id="PF03448">
    <property type="entry name" value="MgtE_N"/>
    <property type="match status" value="1"/>
</dbReference>
<dbReference type="InterPro" id="IPR038076">
    <property type="entry name" value="MgtE_N_sf"/>
</dbReference>
<accession>A0A9X3CM36</accession>
<dbReference type="PANTHER" id="PTHR41394:SF5">
    <property type="entry name" value="SLC41A_MGTE INTEGRAL MEMBRANE DOMAIN-CONTAINING PROTEIN"/>
    <property type="match status" value="1"/>
</dbReference>
<dbReference type="GO" id="GO:0016020">
    <property type="term" value="C:membrane"/>
    <property type="evidence" value="ECO:0007669"/>
    <property type="project" value="UniProtKB-SubCell"/>
</dbReference>
<dbReference type="InterPro" id="IPR006668">
    <property type="entry name" value="Mg_transptr_MgtE_intracell_dom"/>
</dbReference>
<feature type="transmembrane region" description="Helical" evidence="9">
    <location>
        <begin position="436"/>
        <end position="455"/>
    </location>
</feature>
<dbReference type="InterPro" id="IPR000644">
    <property type="entry name" value="CBS_dom"/>
</dbReference>
<dbReference type="AlphaFoldDB" id="A0A9X3CM36"/>
<evidence type="ECO:0000259" key="10">
    <source>
        <dbReference type="PROSITE" id="PS51371"/>
    </source>
</evidence>
<proteinExistence type="inferred from homology"/>
<feature type="domain" description="CBS" evidence="10">
    <location>
        <begin position="212"/>
        <end position="268"/>
    </location>
</feature>
<dbReference type="GO" id="GO:0008324">
    <property type="term" value="F:monoatomic cation transmembrane transporter activity"/>
    <property type="evidence" value="ECO:0007669"/>
    <property type="project" value="InterPro"/>
</dbReference>
<evidence type="ECO:0000256" key="3">
    <source>
        <dbReference type="ARBA" id="ARBA00022448"/>
    </source>
</evidence>
<dbReference type="Gene3D" id="1.25.60.10">
    <property type="entry name" value="MgtE N-terminal domain-like"/>
    <property type="match status" value="1"/>
</dbReference>
<gene>
    <name evidence="11" type="ORF">MD535_06475</name>
</gene>